<evidence type="ECO:0000256" key="2">
    <source>
        <dbReference type="ARBA" id="ARBA00013064"/>
    </source>
</evidence>
<evidence type="ECO:0000256" key="1">
    <source>
        <dbReference type="ARBA" id="ARBA00011063"/>
    </source>
</evidence>
<gene>
    <name evidence="7" type="ORF">EDC25_101165</name>
</gene>
<feature type="active site" evidence="5">
    <location>
        <position position="23"/>
    </location>
</feature>
<keyword evidence="8" id="KW-1185">Reference proteome</keyword>
<keyword evidence="3" id="KW-0378">Hydrolase</keyword>
<dbReference type="Gene3D" id="3.40.50.2300">
    <property type="match status" value="1"/>
</dbReference>
<dbReference type="AlphaFoldDB" id="A0A4S3L043"/>
<proteinExistence type="inferred from homology"/>
<dbReference type="PANTHER" id="PTHR11717">
    <property type="entry name" value="LOW MOLECULAR WEIGHT PROTEIN TYROSINE PHOSPHATASE"/>
    <property type="match status" value="1"/>
</dbReference>
<dbReference type="InterPro" id="IPR023485">
    <property type="entry name" value="Ptyr_pPase"/>
</dbReference>
<evidence type="ECO:0000259" key="6">
    <source>
        <dbReference type="SMART" id="SM00226"/>
    </source>
</evidence>
<feature type="active site" description="Proton donor" evidence="5">
    <location>
        <position position="135"/>
    </location>
</feature>
<feature type="domain" description="Phosphotyrosine protein phosphatase I" evidence="6">
    <location>
        <begin position="11"/>
        <end position="161"/>
    </location>
</feature>
<accession>A0A4S3L043</accession>
<dbReference type="PRINTS" id="PR00719">
    <property type="entry name" value="LMWPTPASE"/>
</dbReference>
<feature type="active site" description="Nucleophile" evidence="5">
    <location>
        <position position="17"/>
    </location>
</feature>
<evidence type="ECO:0000256" key="5">
    <source>
        <dbReference type="PIRSR" id="PIRSR617867-1"/>
    </source>
</evidence>
<reference evidence="7 8" key="1">
    <citation type="submission" date="2019-03" db="EMBL/GenBank/DDBJ databases">
        <title>Genomic Encyclopedia of Type Strains, Phase IV (KMG-IV): sequencing the most valuable type-strain genomes for metagenomic binning, comparative biology and taxonomic classification.</title>
        <authorList>
            <person name="Goeker M."/>
        </authorList>
    </citation>
    <scope>NUCLEOTIDE SEQUENCE [LARGE SCALE GENOMIC DNA]</scope>
    <source>
        <strain evidence="7 8">DSM 21944</strain>
    </source>
</reference>
<dbReference type="OrthoDB" id="9784339at2"/>
<evidence type="ECO:0000256" key="4">
    <source>
        <dbReference type="ARBA" id="ARBA00022912"/>
    </source>
</evidence>
<evidence type="ECO:0000256" key="3">
    <source>
        <dbReference type="ARBA" id="ARBA00022801"/>
    </source>
</evidence>
<dbReference type="Pfam" id="PF01451">
    <property type="entry name" value="LMWPc"/>
    <property type="match status" value="1"/>
</dbReference>
<dbReference type="InterPro" id="IPR017867">
    <property type="entry name" value="Tyr_phospatase_low_mol_wt"/>
</dbReference>
<keyword evidence="4" id="KW-0904">Protein phosphatase</keyword>
<comment type="caution">
    <text evidence="7">The sequence shown here is derived from an EMBL/GenBank/DDBJ whole genome shotgun (WGS) entry which is preliminary data.</text>
</comment>
<sequence length="171" mass="18128">MSRRDGNPSPLRIAFVCTGNICRSPLAEALARHHLDRAGIGARFVVESFGTHDYHVGDGADPRTVATAARRGIDLSTHRARQVSAAQVGAADLVFAMDSGHLAFLKRMIAITDQGRLHLFLPWTGAPARVPDVPDPYYGSQEGFDAVHDLLDGAAARMAAKCAAFTGGGHG</sequence>
<dbReference type="InterPro" id="IPR036196">
    <property type="entry name" value="Ptyr_pPase_sf"/>
</dbReference>
<dbReference type="GO" id="GO:0004725">
    <property type="term" value="F:protein tyrosine phosphatase activity"/>
    <property type="evidence" value="ECO:0007669"/>
    <property type="project" value="UniProtKB-EC"/>
</dbReference>
<dbReference type="PANTHER" id="PTHR11717:SF7">
    <property type="entry name" value="LOW MOLECULAR WEIGHT PHOSPHOTYROSINE PROTEIN PHOSPHATASE"/>
    <property type="match status" value="1"/>
</dbReference>
<dbReference type="InterPro" id="IPR050438">
    <property type="entry name" value="LMW_PTPase"/>
</dbReference>
<dbReference type="RefSeq" id="WP_123521781.1">
    <property type="nucleotide sequence ID" value="NZ_JBHLWF010000005.1"/>
</dbReference>
<dbReference type="SUPFAM" id="SSF52788">
    <property type="entry name" value="Phosphotyrosine protein phosphatases I"/>
    <property type="match status" value="1"/>
</dbReference>
<protein>
    <recommendedName>
        <fullName evidence="2">protein-tyrosine-phosphatase</fullName>
        <ecNumber evidence="2">3.1.3.48</ecNumber>
    </recommendedName>
</protein>
<dbReference type="SMART" id="SM00226">
    <property type="entry name" value="LMWPc"/>
    <property type="match status" value="1"/>
</dbReference>
<dbReference type="Proteomes" id="UP000294599">
    <property type="component" value="Unassembled WGS sequence"/>
</dbReference>
<evidence type="ECO:0000313" key="8">
    <source>
        <dbReference type="Proteomes" id="UP000294599"/>
    </source>
</evidence>
<name>A0A4S3L043_9GAMM</name>
<evidence type="ECO:0000313" key="7">
    <source>
        <dbReference type="EMBL" id="TCT01303.1"/>
    </source>
</evidence>
<comment type="similarity">
    <text evidence="1">Belongs to the low molecular weight phosphotyrosine protein phosphatase family.</text>
</comment>
<dbReference type="EC" id="3.1.3.48" evidence="2"/>
<organism evidence="7 8">
    <name type="scientific">Pseudofulvimonas gallinarii</name>
    <dbReference type="NCBI Taxonomy" id="634155"/>
    <lineage>
        <taxon>Bacteria</taxon>
        <taxon>Pseudomonadati</taxon>
        <taxon>Pseudomonadota</taxon>
        <taxon>Gammaproteobacteria</taxon>
        <taxon>Lysobacterales</taxon>
        <taxon>Rhodanobacteraceae</taxon>
        <taxon>Pseudofulvimonas</taxon>
    </lineage>
</organism>
<dbReference type="EMBL" id="SMAF01000001">
    <property type="protein sequence ID" value="TCT01303.1"/>
    <property type="molecule type" value="Genomic_DNA"/>
</dbReference>
<dbReference type="CDD" id="cd16343">
    <property type="entry name" value="LMWPTP"/>
    <property type="match status" value="1"/>
</dbReference>